<dbReference type="Gene3D" id="3.60.15.10">
    <property type="entry name" value="Ribonuclease Z/Hydroxyacylglutathione hydrolase-like"/>
    <property type="match status" value="1"/>
</dbReference>
<dbReference type="PANTHER" id="PTHR43717:SF1">
    <property type="entry name" value="ANAEROBIC NITRIC OXIDE REDUCTASE FLAVORUBREDOXIN"/>
    <property type="match status" value="1"/>
</dbReference>
<proteinExistence type="predicted"/>
<dbReference type="InterPro" id="IPR036866">
    <property type="entry name" value="RibonucZ/Hydroxyglut_hydro"/>
</dbReference>
<name>I3XR77_DESAM</name>
<sequence>MYKAVSVGDNVYWVGARDISRRLFDSLIPLPKGTSYNSYLVVGNSKVALIDTVNPGFENELVERISSVVDPSRIDYVIMNHAEPDHTGSIRHVLTISPSAKLVTTLFGARMAKVFYSVPSDRILIVRDSDVIDLGEKTLKFIEAPMLHWPETMFTYLVEDKILFSCDFFGAHVAQGLWDDEVENLRYHAQRYFGEIMMPFRTNALNALKKIAGRGQKYHC</sequence>
<gene>
    <name evidence="2" type="ORF">Desfe_0550</name>
</gene>
<dbReference type="PANTHER" id="PTHR43717">
    <property type="entry name" value="ANAEROBIC NITRIC OXIDE REDUCTASE FLAVORUBREDOXIN"/>
    <property type="match status" value="1"/>
</dbReference>
<evidence type="ECO:0000313" key="3">
    <source>
        <dbReference type="Proteomes" id="UP000006175"/>
    </source>
</evidence>
<dbReference type="eggNOG" id="arCOG00509">
    <property type="taxonomic scope" value="Archaea"/>
</dbReference>
<organism evidence="2 3">
    <name type="scientific">Desulfurococcus amylolyticus DSM 16532</name>
    <dbReference type="NCBI Taxonomy" id="768672"/>
    <lineage>
        <taxon>Archaea</taxon>
        <taxon>Thermoproteota</taxon>
        <taxon>Thermoprotei</taxon>
        <taxon>Desulfurococcales</taxon>
        <taxon>Desulfurococcaceae</taxon>
        <taxon>Desulfurococcus</taxon>
    </lineage>
</organism>
<accession>I3XR77</accession>
<dbReference type="HOGENOM" id="CLU_1253527_0_0_2"/>
<dbReference type="KEGG" id="dfd:Desfe_0550"/>
<dbReference type="Pfam" id="PF19583">
    <property type="entry name" value="ODP"/>
    <property type="match status" value="1"/>
</dbReference>
<dbReference type="SUPFAM" id="SSF56281">
    <property type="entry name" value="Metallo-hydrolase/oxidoreductase"/>
    <property type="match status" value="1"/>
</dbReference>
<dbReference type="InterPro" id="IPR001279">
    <property type="entry name" value="Metallo-B-lactamas"/>
</dbReference>
<dbReference type="Proteomes" id="UP000006175">
    <property type="component" value="Chromosome"/>
</dbReference>
<protein>
    <submittedName>
        <fullName evidence="2">Flavoprotein</fullName>
    </submittedName>
</protein>
<dbReference type="InterPro" id="IPR045761">
    <property type="entry name" value="ODP_dom"/>
</dbReference>
<feature type="domain" description="Metallo-beta-lactamase" evidence="1">
    <location>
        <begin position="35"/>
        <end position="219"/>
    </location>
</feature>
<dbReference type="SMART" id="SM00849">
    <property type="entry name" value="Lactamase_B"/>
    <property type="match status" value="1"/>
</dbReference>
<keyword evidence="3" id="KW-1185">Reference proteome</keyword>
<evidence type="ECO:0000313" key="2">
    <source>
        <dbReference type="EMBL" id="AFL66451.1"/>
    </source>
</evidence>
<reference evidence="2 3" key="1">
    <citation type="journal article" date="2012" name="J. Bacteriol.">
        <title>Complete Genome Sequence of Desulfurococcus fermentans, a Hyperthermophilic Cellulolytic Crenarchaeon Isolated from a Freshwater Hot Spring in Kamchatka, Russia.</title>
        <authorList>
            <person name="Susanti D."/>
            <person name="Johnson E.F."/>
            <person name="Rodriguez J.R."/>
            <person name="Anderson I."/>
            <person name="Perevalova A.A."/>
            <person name="Kyrpides N."/>
            <person name="Lucas S."/>
            <person name="Han J."/>
            <person name="Lapidus A."/>
            <person name="Cheng J.F."/>
            <person name="Goodwin L."/>
            <person name="Pitluck S."/>
            <person name="Mavrommatis K."/>
            <person name="Peters L."/>
            <person name="Land M.L."/>
            <person name="Hauser L."/>
            <person name="Gopalan V."/>
            <person name="Chan P.P."/>
            <person name="Lowe T.M."/>
            <person name="Atomi H."/>
            <person name="Bonch-Osmolovskaya E.A."/>
            <person name="Woyke T."/>
            <person name="Mukhopadhyay B."/>
        </authorList>
    </citation>
    <scope>NUCLEOTIDE SEQUENCE [LARGE SCALE GENOMIC DNA]</scope>
    <source>
        <strain evidence="2 3">DSM 16532</strain>
    </source>
</reference>
<dbReference type="AlphaFoldDB" id="I3XR77"/>
<evidence type="ECO:0000259" key="1">
    <source>
        <dbReference type="SMART" id="SM00849"/>
    </source>
</evidence>
<dbReference type="CDD" id="cd07709">
    <property type="entry name" value="flavodiiron_proteins_MBL-fold"/>
    <property type="match status" value="1"/>
</dbReference>
<dbReference type="EMBL" id="CP003321">
    <property type="protein sequence ID" value="AFL66451.1"/>
    <property type="molecule type" value="Genomic_DNA"/>
</dbReference>